<dbReference type="VEuPathDB" id="MicrosporidiaDB:NEDG_01535"/>
<dbReference type="RefSeq" id="XP_067544540.1">
    <property type="nucleotide sequence ID" value="XM_067688953.1"/>
</dbReference>
<evidence type="ECO:0000313" key="2">
    <source>
        <dbReference type="Proteomes" id="UP000185944"/>
    </source>
</evidence>
<reference evidence="1 2" key="1">
    <citation type="submission" date="2016-02" db="EMBL/GenBank/DDBJ databases">
        <title>Discovery of a natural microsporidian pathogen with a broad tissue tropism in Caenorhabditis elegans.</title>
        <authorList>
            <person name="Luallen R.J."/>
            <person name="Reinke A.W."/>
            <person name="Tong L."/>
            <person name="Botts M.R."/>
            <person name="Felix M.-A."/>
            <person name="Troemel E.R."/>
        </authorList>
    </citation>
    <scope>NUCLEOTIDE SEQUENCE [LARGE SCALE GENOMIC DNA]</scope>
    <source>
        <strain evidence="1 2">JUm2807</strain>
    </source>
</reference>
<evidence type="ECO:0000313" key="1">
    <source>
        <dbReference type="EMBL" id="OAG29988.1"/>
    </source>
</evidence>
<proteinExistence type="predicted"/>
<protein>
    <submittedName>
        <fullName evidence="1">Uncharacterized protein</fullName>
    </submittedName>
</protein>
<dbReference type="EMBL" id="LTDL01000038">
    <property type="protein sequence ID" value="OAG29988.1"/>
    <property type="molecule type" value="Genomic_DNA"/>
</dbReference>
<dbReference type="OrthoDB" id="2193564at2759"/>
<keyword evidence="2" id="KW-1185">Reference proteome</keyword>
<dbReference type="Proteomes" id="UP000185944">
    <property type="component" value="Unassembled WGS sequence"/>
</dbReference>
<dbReference type="GeneID" id="93647885"/>
<gene>
    <name evidence="1" type="ORF">NEDG_01535</name>
</gene>
<sequence length="123" mass="14300">MEPVSVPSFVIRRMLKQNDLSPLNQIKAVTVIGKVVRRTGRLSIIFDSFCALPVYTNNPKLQEDIDRSIKESYLVGLHCQVEHYPRGHLSVEGIYRASFQEEMYKTLESMEFWKKILSQKQPK</sequence>
<name>A0A177EDU4_9MICR</name>
<comment type="caution">
    <text evidence="1">The sequence shown here is derived from an EMBL/GenBank/DDBJ whole genome shotgun (WGS) entry which is preliminary data.</text>
</comment>
<organism evidence="1 2">
    <name type="scientific">Nematocida displodere</name>
    <dbReference type="NCBI Taxonomy" id="1805483"/>
    <lineage>
        <taxon>Eukaryota</taxon>
        <taxon>Fungi</taxon>
        <taxon>Fungi incertae sedis</taxon>
        <taxon>Microsporidia</taxon>
        <taxon>Nematocida</taxon>
    </lineage>
</organism>
<accession>A0A177EDU4</accession>
<dbReference type="AlphaFoldDB" id="A0A177EDU4"/>